<keyword evidence="2" id="KW-0732">Signal</keyword>
<evidence type="ECO:0000256" key="1">
    <source>
        <dbReference type="ARBA" id="ARBA00022801"/>
    </source>
</evidence>
<dbReference type="PANTHER" id="PTHR37842">
    <property type="match status" value="1"/>
</dbReference>
<sequence>MTRPYLSVRAILVHFLFILQLVSSQVISFDEGDLLLGARDNAATIVVLENEIKGVVRAAQDRALDFGRVLGTNGTLVQGDTVRNSNQQVVVIVGTIGNSTVIDKLVDKGKINISKVQGKWESYIQAVVDDPLPGISHAFVIAGSDKRGTIYGIYDISEAIGVSPWYWWADVPLLLRLKANYLWPGMKRKEAFYLDDEDDGRIAHEYGIFMGTSHHEPMAKTYYEQQYRFEGPWDWSENYGNVVEFMRDGVNRTKDWDTLYTLGMRGDGDQESPALTSSQLEEIIQTQQDMIEELTGKELKDVPQTWSLYKEVGRYWQAGMNVSDLVTLMWADDNFGNLLRVPWANETDRPGGAGVYYHFGYVGDPRNYEWISTVQLVKTWEQMHLAYEKGAREIWIANSQDIKPYEIPTNHFLDMAYDMSKFQNPESTTEWLKAWAKREFGSGIESATAEILNIYGRLVVRRKYETLSMMPFAYHVLNYDEAENVLQEWEDLLDQARRVHDSLDQPTRDAFYELVLHQVLAGKYVQEIYIATHLGWLYKNQKRASTNRLAAQARTAFANDAATC</sequence>
<reference evidence="3 4" key="1">
    <citation type="submission" date="2016-12" db="EMBL/GenBank/DDBJ databases">
        <title>The genomes of Aspergillus section Nigri reveals drivers in fungal speciation.</title>
        <authorList>
            <consortium name="DOE Joint Genome Institute"/>
            <person name="Vesth T.C."/>
            <person name="Nybo J."/>
            <person name="Theobald S."/>
            <person name="Brandl J."/>
            <person name="Frisvad J.C."/>
            <person name="Nielsen K.F."/>
            <person name="Lyhne E.K."/>
            <person name="Kogle M.E."/>
            <person name="Kuo A."/>
            <person name="Riley R."/>
            <person name="Clum A."/>
            <person name="Nolan M."/>
            <person name="Lipzen A."/>
            <person name="Salamov A."/>
            <person name="Henrissat B."/>
            <person name="Wiebenga A."/>
            <person name="De Vries R.P."/>
            <person name="Grigoriev I.V."/>
            <person name="Mortensen U.H."/>
            <person name="Andersen M.R."/>
            <person name="Baker S.E."/>
        </authorList>
    </citation>
    <scope>NUCLEOTIDE SEQUENCE [LARGE SCALE GENOMIC DNA]</scope>
    <source>
        <strain evidence="3 4">IBT 23096</strain>
    </source>
</reference>
<proteinExistence type="predicted"/>
<protein>
    <recommendedName>
        <fullName evidence="5">Alpha glucuronidase N-terminal domain-containing protein</fullName>
    </recommendedName>
</protein>
<feature type="chain" id="PRO_5014161570" description="Alpha glucuronidase N-terminal domain-containing protein" evidence="2">
    <location>
        <begin position="25"/>
        <end position="564"/>
    </location>
</feature>
<evidence type="ECO:0008006" key="5">
    <source>
        <dbReference type="Google" id="ProtNLM"/>
    </source>
</evidence>
<dbReference type="Gene3D" id="3.20.20.520">
    <property type="entry name" value="Glycosyl hydrolase family 115"/>
    <property type="match status" value="1"/>
</dbReference>
<dbReference type="RefSeq" id="XP_024701316.1">
    <property type="nucleotide sequence ID" value="XM_024852463.1"/>
</dbReference>
<dbReference type="Gene3D" id="3.30.379.10">
    <property type="entry name" value="Chitobiase/beta-hexosaminidase domain 2-like"/>
    <property type="match status" value="1"/>
</dbReference>
<dbReference type="Proteomes" id="UP000234275">
    <property type="component" value="Unassembled WGS sequence"/>
</dbReference>
<dbReference type="VEuPathDB" id="FungiDB:P170DRAFT_467185"/>
<keyword evidence="4" id="KW-1185">Reference proteome</keyword>
<dbReference type="PANTHER" id="PTHR37842:SF2">
    <property type="entry name" value="GYLCOSYL HYDROLASE 115 C-TERMINAL DOMAIN-CONTAINING PROTEIN"/>
    <property type="match status" value="1"/>
</dbReference>
<dbReference type="OrthoDB" id="4849794at2759"/>
<dbReference type="STRING" id="1392250.A0A2I2FZF8"/>
<evidence type="ECO:0000313" key="3">
    <source>
        <dbReference type="EMBL" id="PLB46014.1"/>
    </source>
</evidence>
<evidence type="ECO:0000256" key="2">
    <source>
        <dbReference type="SAM" id="SignalP"/>
    </source>
</evidence>
<keyword evidence="1" id="KW-0378">Hydrolase</keyword>
<dbReference type="InterPro" id="IPR042301">
    <property type="entry name" value="GH115_sf"/>
</dbReference>
<gene>
    <name evidence="3" type="ORF">P170DRAFT_467185</name>
</gene>
<organism evidence="3 4">
    <name type="scientific">Aspergillus steynii IBT 23096</name>
    <dbReference type="NCBI Taxonomy" id="1392250"/>
    <lineage>
        <taxon>Eukaryota</taxon>
        <taxon>Fungi</taxon>
        <taxon>Dikarya</taxon>
        <taxon>Ascomycota</taxon>
        <taxon>Pezizomycotina</taxon>
        <taxon>Eurotiomycetes</taxon>
        <taxon>Eurotiomycetidae</taxon>
        <taxon>Eurotiales</taxon>
        <taxon>Aspergillaceae</taxon>
        <taxon>Aspergillus</taxon>
        <taxon>Aspergillus subgen. Circumdati</taxon>
    </lineage>
</organism>
<dbReference type="GO" id="GO:0016787">
    <property type="term" value="F:hydrolase activity"/>
    <property type="evidence" value="ECO:0007669"/>
    <property type="project" value="UniProtKB-KW"/>
</dbReference>
<accession>A0A2I2FZF8</accession>
<feature type="signal peptide" evidence="2">
    <location>
        <begin position="1"/>
        <end position="24"/>
    </location>
</feature>
<dbReference type="EMBL" id="MSFO01000007">
    <property type="protein sequence ID" value="PLB46014.1"/>
    <property type="molecule type" value="Genomic_DNA"/>
</dbReference>
<dbReference type="GeneID" id="36560161"/>
<dbReference type="InterPro" id="IPR029018">
    <property type="entry name" value="Hex-like_dom2"/>
</dbReference>
<dbReference type="Gene3D" id="1.20.58.2150">
    <property type="match status" value="1"/>
</dbReference>
<dbReference type="InterPro" id="IPR031924">
    <property type="entry name" value="GH115"/>
</dbReference>
<evidence type="ECO:0000313" key="4">
    <source>
        <dbReference type="Proteomes" id="UP000234275"/>
    </source>
</evidence>
<dbReference type="Pfam" id="PF15979">
    <property type="entry name" value="Glyco_hydro_115"/>
    <property type="match status" value="1"/>
</dbReference>
<name>A0A2I2FZF8_9EURO</name>
<comment type="caution">
    <text evidence="3">The sequence shown here is derived from an EMBL/GenBank/DDBJ whole genome shotgun (WGS) entry which is preliminary data.</text>
</comment>
<dbReference type="AlphaFoldDB" id="A0A2I2FZF8"/>